<organism evidence="1 2">
    <name type="scientific">Oceanicoccus sagamiensis</name>
    <dbReference type="NCBI Taxonomy" id="716816"/>
    <lineage>
        <taxon>Bacteria</taxon>
        <taxon>Pseudomonadati</taxon>
        <taxon>Pseudomonadota</taxon>
        <taxon>Gammaproteobacteria</taxon>
        <taxon>Cellvibrionales</taxon>
        <taxon>Spongiibacteraceae</taxon>
        <taxon>Oceanicoccus</taxon>
    </lineage>
</organism>
<dbReference type="AlphaFoldDB" id="A0A1X9NDJ2"/>
<accession>A0A1X9NDJ2</accession>
<evidence type="ECO:0000313" key="1">
    <source>
        <dbReference type="EMBL" id="ARN75626.1"/>
    </source>
</evidence>
<dbReference type="SUPFAM" id="SSF50475">
    <property type="entry name" value="FMN-binding split barrel"/>
    <property type="match status" value="1"/>
</dbReference>
<dbReference type="EMBL" id="CP019343">
    <property type="protein sequence ID" value="ARN75626.1"/>
    <property type="molecule type" value="Genomic_DNA"/>
</dbReference>
<sequence length="187" mass="20730">MTEQATNYDDVKNYRLDPERVEELLNTAGECTFIWANKAGHPIGVTTAFVHVDGKIWMTATRERVRIKAIARDGRSSVVLTSTGTPMGGGKTVTFKGHTVIHDDDETKQWFYKIFAGGMGASGHNDEKNAFTSGIDPDMFRRFLDTPERIVLEFTPEMSIPFDGDKMAAGTAQAYAKFAEEDAKKAK</sequence>
<keyword evidence="2" id="KW-1185">Reference proteome</keyword>
<protein>
    <recommendedName>
        <fullName evidence="3">Pyridoxamine 5'-phosphate oxidase putative domain-containing protein</fullName>
    </recommendedName>
</protein>
<dbReference type="Proteomes" id="UP000193450">
    <property type="component" value="Chromosome"/>
</dbReference>
<dbReference type="Gene3D" id="2.30.110.10">
    <property type="entry name" value="Electron Transport, Fmn-binding Protein, Chain A"/>
    <property type="match status" value="1"/>
</dbReference>
<dbReference type="KEGG" id="osg:BST96_16840"/>
<evidence type="ECO:0008006" key="3">
    <source>
        <dbReference type="Google" id="ProtNLM"/>
    </source>
</evidence>
<dbReference type="OrthoDB" id="5180813at2"/>
<dbReference type="STRING" id="716816.BST96_16840"/>
<dbReference type="RefSeq" id="WP_085759812.1">
    <property type="nucleotide sequence ID" value="NZ_CP019343.1"/>
</dbReference>
<name>A0A1X9NDJ2_9GAMM</name>
<dbReference type="InterPro" id="IPR012349">
    <property type="entry name" value="Split_barrel_FMN-bd"/>
</dbReference>
<proteinExistence type="predicted"/>
<evidence type="ECO:0000313" key="2">
    <source>
        <dbReference type="Proteomes" id="UP000193450"/>
    </source>
</evidence>
<gene>
    <name evidence="1" type="ORF">BST96_16840</name>
</gene>
<reference evidence="1 2" key="1">
    <citation type="submission" date="2016-11" db="EMBL/GenBank/DDBJ databases">
        <title>Trade-off between light-utilization and light-protection in marine flavobacteria.</title>
        <authorList>
            <person name="Kumagai Y."/>
        </authorList>
    </citation>
    <scope>NUCLEOTIDE SEQUENCE [LARGE SCALE GENOMIC DNA]</scope>
    <source>
        <strain evidence="1 2">NBRC 107125</strain>
    </source>
</reference>